<keyword evidence="1" id="KW-0433">Leucine-rich repeat</keyword>
<protein>
    <recommendedName>
        <fullName evidence="7">Acidic leucine-rich nuclear phosphoprotein 32 family member B</fullName>
    </recommendedName>
</protein>
<evidence type="ECO:0000256" key="2">
    <source>
        <dbReference type="ARBA" id="ARBA00022737"/>
    </source>
</evidence>
<sequence>MEKDNLIRVFGIFRYQLSRVGRGVDTLCRTEIKDLNLDNCRATQIEGLSDEFQGLESLSLINVGLTMLKNFPCLPNLKKLELSDNRISTGLGEDVDGEEDEDDEDDDGEVEDESEGEDYQQGEEEEEEEEEVEEEDGDDAARGTKRKHEDEEDD</sequence>
<comment type="caution">
    <text evidence="5">The sequence shown here is derived from an EMBL/GenBank/DDBJ whole genome shotgun (WGS) entry which is preliminary data.</text>
</comment>
<evidence type="ECO:0008006" key="7">
    <source>
        <dbReference type="Google" id="ProtNLM"/>
    </source>
</evidence>
<evidence type="ECO:0000256" key="4">
    <source>
        <dbReference type="SAM" id="MobiDB-lite"/>
    </source>
</evidence>
<evidence type="ECO:0000313" key="5">
    <source>
        <dbReference type="EMBL" id="KAJ8311333.1"/>
    </source>
</evidence>
<accession>A0ABQ9F1R2</accession>
<reference evidence="5 6" key="1">
    <citation type="submission" date="2022-12" db="EMBL/GenBank/DDBJ databases">
        <title>Chromosome-level genome of Tegillarca granosa.</title>
        <authorList>
            <person name="Kim J."/>
        </authorList>
    </citation>
    <scope>NUCLEOTIDE SEQUENCE [LARGE SCALE GENOMIC DNA]</scope>
    <source>
        <strain evidence="5">Teg-2019</strain>
        <tissue evidence="5">Adductor muscle</tissue>
    </source>
</reference>
<dbReference type="InterPro" id="IPR032675">
    <property type="entry name" value="LRR_dom_sf"/>
</dbReference>
<evidence type="ECO:0000256" key="1">
    <source>
        <dbReference type="ARBA" id="ARBA00022614"/>
    </source>
</evidence>
<dbReference type="SUPFAM" id="SSF52058">
    <property type="entry name" value="L domain-like"/>
    <property type="match status" value="1"/>
</dbReference>
<keyword evidence="6" id="KW-1185">Reference proteome</keyword>
<feature type="compositionally biased region" description="Acidic residues" evidence="4">
    <location>
        <begin position="93"/>
        <end position="138"/>
    </location>
</feature>
<evidence type="ECO:0000313" key="6">
    <source>
        <dbReference type="Proteomes" id="UP001217089"/>
    </source>
</evidence>
<feature type="region of interest" description="Disordered" evidence="4">
    <location>
        <begin position="85"/>
        <end position="154"/>
    </location>
</feature>
<organism evidence="5 6">
    <name type="scientific">Tegillarca granosa</name>
    <name type="common">Malaysian cockle</name>
    <name type="synonym">Anadara granosa</name>
    <dbReference type="NCBI Taxonomy" id="220873"/>
    <lineage>
        <taxon>Eukaryota</taxon>
        <taxon>Metazoa</taxon>
        <taxon>Spiralia</taxon>
        <taxon>Lophotrochozoa</taxon>
        <taxon>Mollusca</taxon>
        <taxon>Bivalvia</taxon>
        <taxon>Autobranchia</taxon>
        <taxon>Pteriomorphia</taxon>
        <taxon>Arcoida</taxon>
        <taxon>Arcoidea</taxon>
        <taxon>Arcidae</taxon>
        <taxon>Tegillarca</taxon>
    </lineage>
</organism>
<comment type="similarity">
    <text evidence="3">Belongs to the ANP32 family.</text>
</comment>
<gene>
    <name evidence="5" type="ORF">KUTeg_010688</name>
</gene>
<dbReference type="Gene3D" id="3.80.10.10">
    <property type="entry name" value="Ribonuclease Inhibitor"/>
    <property type="match status" value="1"/>
</dbReference>
<dbReference type="InterPro" id="IPR045081">
    <property type="entry name" value="AN32"/>
</dbReference>
<keyword evidence="2" id="KW-0677">Repeat</keyword>
<dbReference type="PANTHER" id="PTHR11375:SF0">
    <property type="entry name" value="ACIDIC LEUCINE-RICH NUCLEAR PHOSPHOPROTEIN 32 FAMILY MEMBER A"/>
    <property type="match status" value="1"/>
</dbReference>
<dbReference type="PANTHER" id="PTHR11375">
    <property type="entry name" value="ACIDIC LEUCINE-RICH NUCLEAR PHOSPHOPROTEIN 32"/>
    <property type="match status" value="1"/>
</dbReference>
<proteinExistence type="inferred from homology"/>
<name>A0ABQ9F1R2_TEGGR</name>
<dbReference type="Proteomes" id="UP001217089">
    <property type="component" value="Unassembled WGS sequence"/>
</dbReference>
<dbReference type="EMBL" id="JARBDR010000496">
    <property type="protein sequence ID" value="KAJ8311333.1"/>
    <property type="molecule type" value="Genomic_DNA"/>
</dbReference>
<evidence type="ECO:0000256" key="3">
    <source>
        <dbReference type="ARBA" id="ARBA00025777"/>
    </source>
</evidence>